<reference evidence="7" key="1">
    <citation type="journal article" date="2019" name="Int. J. Syst. Evol. Microbiol.">
        <title>The Global Catalogue of Microorganisms (GCM) 10K type strain sequencing project: providing services to taxonomists for standard genome sequencing and annotation.</title>
        <authorList>
            <consortium name="The Broad Institute Genomics Platform"/>
            <consortium name="The Broad Institute Genome Sequencing Center for Infectious Disease"/>
            <person name="Wu L."/>
            <person name="Ma J."/>
        </authorList>
    </citation>
    <scope>NUCLEOTIDE SEQUENCE [LARGE SCALE GENOMIC DNA]</scope>
    <source>
        <strain evidence="7">CGMCC 4.7275</strain>
    </source>
</reference>
<dbReference type="Gene3D" id="1.10.10.10">
    <property type="entry name" value="Winged helix-like DNA-binding domain superfamily/Winged helix DNA-binding domain"/>
    <property type="match status" value="1"/>
</dbReference>
<dbReference type="SUPFAM" id="SSF46785">
    <property type="entry name" value="Winged helix' DNA-binding domain"/>
    <property type="match status" value="1"/>
</dbReference>
<dbReference type="RefSeq" id="WP_229701203.1">
    <property type="nucleotide sequence ID" value="NZ_BMMV01000023.1"/>
</dbReference>
<gene>
    <name evidence="6" type="ORF">GCM10011583_58310</name>
</gene>
<dbReference type="PROSITE" id="PS50949">
    <property type="entry name" value="HTH_GNTR"/>
    <property type="match status" value="1"/>
</dbReference>
<dbReference type="InterPro" id="IPR000524">
    <property type="entry name" value="Tscrpt_reg_HTH_GntR"/>
</dbReference>
<dbReference type="Pfam" id="PF00392">
    <property type="entry name" value="GntR"/>
    <property type="match status" value="1"/>
</dbReference>
<sequence length="296" mass="32541">MNSERSAVNGTDKPTSEEVAKVLRDRMDSGELAIGDAMPTQAALVEEFDVQRTVVRQALKLLQQERRLTEPTRGAPARVADPSSGTEAADGTPRETMVALGPRIDAAFDAVDVRIDALCLTAESLSAAFGEQRRRIHARDSTPATVRVRVLMPNRDIDLAFPRMISNPEEADPVHHRWLQMRNAHGTVLSDHLRGLGAAHGIDVDVEFKALPFTPPVKLYLLNGTEALFAYYRVTEREEQINRKPVAMYDALGGESPLFSFGAGAGQANRDHAFVVQSQAWFDALWTTIATDLNLV</sequence>
<dbReference type="Proteomes" id="UP000660265">
    <property type="component" value="Unassembled WGS sequence"/>
</dbReference>
<keyword evidence="3" id="KW-0804">Transcription</keyword>
<keyword evidence="1" id="KW-0805">Transcription regulation</keyword>
<keyword evidence="7" id="KW-1185">Reference proteome</keyword>
<feature type="domain" description="HTH gntR-type" evidence="5">
    <location>
        <begin position="13"/>
        <end position="82"/>
    </location>
</feature>
<evidence type="ECO:0000256" key="3">
    <source>
        <dbReference type="ARBA" id="ARBA00023163"/>
    </source>
</evidence>
<keyword evidence="2" id="KW-0238">DNA-binding</keyword>
<proteinExistence type="predicted"/>
<name>A0ABQ2ERK3_9ACTN</name>
<evidence type="ECO:0000259" key="5">
    <source>
        <dbReference type="PROSITE" id="PS50949"/>
    </source>
</evidence>
<dbReference type="InterPro" id="IPR036390">
    <property type="entry name" value="WH_DNA-bd_sf"/>
</dbReference>
<evidence type="ECO:0000313" key="6">
    <source>
        <dbReference type="EMBL" id="GGK18804.1"/>
    </source>
</evidence>
<organism evidence="6 7">
    <name type="scientific">Streptomyces camponoticapitis</name>
    <dbReference type="NCBI Taxonomy" id="1616125"/>
    <lineage>
        <taxon>Bacteria</taxon>
        <taxon>Bacillati</taxon>
        <taxon>Actinomycetota</taxon>
        <taxon>Actinomycetes</taxon>
        <taxon>Kitasatosporales</taxon>
        <taxon>Streptomycetaceae</taxon>
        <taxon>Streptomyces</taxon>
    </lineage>
</organism>
<feature type="region of interest" description="Disordered" evidence="4">
    <location>
        <begin position="66"/>
        <end position="93"/>
    </location>
</feature>
<dbReference type="InterPro" id="IPR036388">
    <property type="entry name" value="WH-like_DNA-bd_sf"/>
</dbReference>
<dbReference type="PANTHER" id="PTHR43537">
    <property type="entry name" value="TRANSCRIPTIONAL REGULATOR, GNTR FAMILY"/>
    <property type="match status" value="1"/>
</dbReference>
<protein>
    <submittedName>
        <fullName evidence="6">GntR family transcriptional regulator</fullName>
    </submittedName>
</protein>
<comment type="caution">
    <text evidence="6">The sequence shown here is derived from an EMBL/GenBank/DDBJ whole genome shotgun (WGS) entry which is preliminary data.</text>
</comment>
<accession>A0ABQ2ERK3</accession>
<evidence type="ECO:0000256" key="4">
    <source>
        <dbReference type="SAM" id="MobiDB-lite"/>
    </source>
</evidence>
<dbReference type="EMBL" id="BMMV01000023">
    <property type="protein sequence ID" value="GGK18804.1"/>
    <property type="molecule type" value="Genomic_DNA"/>
</dbReference>
<dbReference type="CDD" id="cd07377">
    <property type="entry name" value="WHTH_GntR"/>
    <property type="match status" value="1"/>
</dbReference>
<dbReference type="PANTHER" id="PTHR43537:SF24">
    <property type="entry name" value="GLUCONATE OPERON TRANSCRIPTIONAL REPRESSOR"/>
    <property type="match status" value="1"/>
</dbReference>
<evidence type="ECO:0000256" key="1">
    <source>
        <dbReference type="ARBA" id="ARBA00023015"/>
    </source>
</evidence>
<dbReference type="SMART" id="SM00345">
    <property type="entry name" value="HTH_GNTR"/>
    <property type="match status" value="1"/>
</dbReference>
<evidence type="ECO:0000256" key="2">
    <source>
        <dbReference type="ARBA" id="ARBA00023125"/>
    </source>
</evidence>
<evidence type="ECO:0000313" key="7">
    <source>
        <dbReference type="Proteomes" id="UP000660265"/>
    </source>
</evidence>